<evidence type="ECO:0000313" key="4">
    <source>
        <dbReference type="Proteomes" id="UP000229314"/>
    </source>
</evidence>
<reference evidence="3 4" key="1">
    <citation type="submission" date="2017-10" db="EMBL/GenBank/DDBJ databases">
        <title>Complete genome sequence of Paracoccus yeei TT13 isolated from human skin.</title>
        <authorList>
            <person name="Lee K."/>
            <person name="Lim J.Y."/>
            <person name="Hwang I."/>
        </authorList>
    </citation>
    <scope>NUCLEOTIDE SEQUENCE [LARGE SCALE GENOMIC DNA]</scope>
    <source>
        <strain evidence="3 4">TT13</strain>
    </source>
</reference>
<accession>A0A2D2BY54</accession>
<evidence type="ECO:0000256" key="2">
    <source>
        <dbReference type="ARBA" id="ARBA00022679"/>
    </source>
</evidence>
<dbReference type="EMBL" id="CP024422">
    <property type="protein sequence ID" value="ATQ55171.1"/>
    <property type="molecule type" value="Genomic_DNA"/>
</dbReference>
<evidence type="ECO:0000256" key="1">
    <source>
        <dbReference type="ARBA" id="ARBA00022676"/>
    </source>
</evidence>
<proteinExistence type="predicted"/>
<dbReference type="CDD" id="cd03801">
    <property type="entry name" value="GT4_PimA-like"/>
    <property type="match status" value="1"/>
</dbReference>
<dbReference type="PANTHER" id="PTHR12526">
    <property type="entry name" value="GLYCOSYLTRANSFERASE"/>
    <property type="match status" value="1"/>
</dbReference>
<keyword evidence="1" id="KW-0328">Glycosyltransferase</keyword>
<dbReference type="Gene3D" id="3.20.20.80">
    <property type="entry name" value="Glycosidases"/>
    <property type="match status" value="1"/>
</dbReference>
<organism evidence="3 4">
    <name type="scientific">Paracoccus yeei</name>
    <dbReference type="NCBI Taxonomy" id="147645"/>
    <lineage>
        <taxon>Bacteria</taxon>
        <taxon>Pseudomonadati</taxon>
        <taxon>Pseudomonadota</taxon>
        <taxon>Alphaproteobacteria</taxon>
        <taxon>Rhodobacterales</taxon>
        <taxon>Paracoccaceae</taxon>
        <taxon>Paracoccus</taxon>
    </lineage>
</organism>
<dbReference type="SUPFAM" id="SSF51445">
    <property type="entry name" value="(Trans)glycosidases"/>
    <property type="match status" value="1"/>
</dbReference>
<name>A0A2D2BY54_9RHOB</name>
<dbReference type="Proteomes" id="UP000229314">
    <property type="component" value="Chromosome"/>
</dbReference>
<dbReference type="InterPro" id="IPR017853">
    <property type="entry name" value="GH"/>
</dbReference>
<dbReference type="SUPFAM" id="SSF53756">
    <property type="entry name" value="UDP-Glycosyltransferase/glycogen phosphorylase"/>
    <property type="match status" value="1"/>
</dbReference>
<dbReference type="GO" id="GO:0016757">
    <property type="term" value="F:glycosyltransferase activity"/>
    <property type="evidence" value="ECO:0007669"/>
    <property type="project" value="UniProtKB-KW"/>
</dbReference>
<dbReference type="PANTHER" id="PTHR12526:SF510">
    <property type="entry name" value="D-INOSITOL 3-PHOSPHATE GLYCOSYLTRANSFERASE"/>
    <property type="match status" value="1"/>
</dbReference>
<sequence>MDGDDRTVWGAVPPQHFPQPAEDPARIRILFVMAWLVVGGEETEIRLLARTLPRDRYRIDVIPCFRKEGMPDQTHEQLAELGVHVDTTAYGLGFEETIDYLRRRLAGADVVVSCQNVADIYPALERLALRPPLIEHGGLVSEALAGPKHFTARYVGVCDSIRAAAAGKMPDRPQHAVEIPSMVDLDEFHPERRAATRAALGVAPDEVLVGWVGRLDRKKRVEDFIAAALRVVPETARIRFLIVGGPDAFMPDYAEELHRMAAPLGARVTFTGDRKDVPDLLAAMDVFCWLSRGEGMPHVIAEAGAAGLPVIATPDNGALQQIRDGESGLFVPHEDPGAVAAAILRLAGDPGLRRRLGGALQAHVRATYSAAVVVPQWRALIDAVLAERTPAPPPEIFASTVLGGWEASTHRLGNGRRLDVIAAVGHDRHAAQDYRQLAGLGIRACRDGARWHLIETAPGRYDFSSLTPMMAAARDSGTQVVWDLLHYGWPDDLDIWTPAFVNRFAAYARAVALHHRDLTDAVPFWCPVNEISFFAWAGGDARYLNPFCAGRGYELKCQLARAAIAAMTELRAVDPRARFVHSEPLIAIHHDPATGRPLWEAQGWHDAQFQAFELVSGRMWPQLGGDPSFLDIVGLNYYWNNQWIHGGPPIDMDHGLYRPLSDLLVEVAARYDRPLLIAETGTEGPRRASWFAWVMAEVDRARARGAPVEGVCLYPIANHPGWDDDRLCPNGLLGADPSGGARTVEPALAHAIARLSGPAAGNIFGAGAFSRMLHPVRSSS</sequence>
<dbReference type="GeneID" id="78896976"/>
<keyword evidence="2 3" id="KW-0808">Transferase</keyword>
<dbReference type="Pfam" id="PF13692">
    <property type="entry name" value="Glyco_trans_1_4"/>
    <property type="match status" value="1"/>
</dbReference>
<dbReference type="AlphaFoldDB" id="A0A2D2BY54"/>
<evidence type="ECO:0000313" key="3">
    <source>
        <dbReference type="EMBL" id="ATQ55171.1"/>
    </source>
</evidence>
<dbReference type="Gene3D" id="3.40.50.2000">
    <property type="entry name" value="Glycogen Phosphorylase B"/>
    <property type="match status" value="2"/>
</dbReference>
<dbReference type="RefSeq" id="WP_099648369.1">
    <property type="nucleotide sequence ID" value="NZ_CAJGAB010000004.1"/>
</dbReference>
<protein>
    <submittedName>
        <fullName evidence="3">Glycosyl transferase family 1</fullName>
    </submittedName>
</protein>
<gene>
    <name evidence="3" type="ORF">PYTT13_04710</name>
</gene>